<name>A0A3L8Q276_9GAMM</name>
<evidence type="ECO:0000313" key="2">
    <source>
        <dbReference type="Proteomes" id="UP000281474"/>
    </source>
</evidence>
<dbReference type="RefSeq" id="WP_121837643.1">
    <property type="nucleotide sequence ID" value="NZ_ML014758.1"/>
</dbReference>
<accession>A0A3L8Q276</accession>
<reference evidence="1 2" key="1">
    <citation type="submission" date="2018-09" db="EMBL/GenBank/DDBJ databases">
        <title>Phylogeny of the Shewanellaceae, and recommendation for two new genera, Pseudoshewanella and Parashewanella.</title>
        <authorList>
            <person name="Wang G."/>
        </authorList>
    </citation>
    <scope>NUCLEOTIDE SEQUENCE [LARGE SCALE GENOMIC DNA]</scope>
    <source>
        <strain evidence="1 2">C51</strain>
    </source>
</reference>
<gene>
    <name evidence="1" type="ORF">D5018_03710</name>
</gene>
<protein>
    <submittedName>
        <fullName evidence="1">Uncharacterized protein</fullName>
    </submittedName>
</protein>
<keyword evidence="2" id="KW-1185">Reference proteome</keyword>
<organism evidence="1 2">
    <name type="scientific">Parashewanella curva</name>
    <dbReference type="NCBI Taxonomy" id="2338552"/>
    <lineage>
        <taxon>Bacteria</taxon>
        <taxon>Pseudomonadati</taxon>
        <taxon>Pseudomonadota</taxon>
        <taxon>Gammaproteobacteria</taxon>
        <taxon>Alteromonadales</taxon>
        <taxon>Shewanellaceae</taxon>
        <taxon>Parashewanella</taxon>
    </lineage>
</organism>
<proteinExistence type="predicted"/>
<comment type="caution">
    <text evidence="1">The sequence shown here is derived from an EMBL/GenBank/DDBJ whole genome shotgun (WGS) entry which is preliminary data.</text>
</comment>
<sequence length="77" mass="8616">MKELREQLVKIIGETELNGGNSEIVKLSKTVNYLAMQFDMLARDLDRAEDDTSGTENATKILNHAAEMLSEKQSTET</sequence>
<dbReference type="Proteomes" id="UP000281474">
    <property type="component" value="Unassembled WGS sequence"/>
</dbReference>
<evidence type="ECO:0000313" key="1">
    <source>
        <dbReference type="EMBL" id="RLV60958.1"/>
    </source>
</evidence>
<dbReference type="AlphaFoldDB" id="A0A3L8Q276"/>
<dbReference type="EMBL" id="QZEI01000009">
    <property type="protein sequence ID" value="RLV60958.1"/>
    <property type="molecule type" value="Genomic_DNA"/>
</dbReference>